<dbReference type="Gene3D" id="2.60.40.10">
    <property type="entry name" value="Immunoglobulins"/>
    <property type="match status" value="3"/>
</dbReference>
<comment type="caution">
    <text evidence="20">The sequence shown here is derived from an EMBL/GenBank/DDBJ whole genome shotgun (WGS) entry which is preliminary data.</text>
</comment>
<dbReference type="InterPro" id="IPR041625">
    <property type="entry name" value="Beta-mannosidase_Ig"/>
</dbReference>
<dbReference type="Pfam" id="PF17753">
    <property type="entry name" value="Ig_mannosidase"/>
    <property type="match status" value="1"/>
</dbReference>
<keyword evidence="7" id="KW-0964">Secreted</keyword>
<dbReference type="GO" id="GO:0006516">
    <property type="term" value="P:glycoprotein catabolic process"/>
    <property type="evidence" value="ECO:0007669"/>
    <property type="project" value="TreeGrafter"/>
</dbReference>
<evidence type="ECO:0000256" key="12">
    <source>
        <dbReference type="ARBA" id="ARBA00023295"/>
    </source>
</evidence>
<evidence type="ECO:0000256" key="15">
    <source>
        <dbReference type="ARBA" id="ARBA00041614"/>
    </source>
</evidence>
<feature type="domain" description="Beta-mannosidase Ig-fold" evidence="17">
    <location>
        <begin position="768"/>
        <end position="850"/>
    </location>
</feature>
<gene>
    <name evidence="20" type="ORF">A9Q75_08520</name>
</gene>
<evidence type="ECO:0000313" key="21">
    <source>
        <dbReference type="Proteomes" id="UP000243053"/>
    </source>
</evidence>
<protein>
    <recommendedName>
        <fullName evidence="14">Beta-mannosidase B</fullName>
        <ecNumber evidence="6">3.2.1.25</ecNumber>
    </recommendedName>
    <alternativeName>
        <fullName evidence="15">Mannanase B</fullName>
    </alternativeName>
</protein>
<comment type="pathway">
    <text evidence="4">Glycan metabolism; N-glycan degradation.</text>
</comment>
<dbReference type="InterPro" id="IPR017853">
    <property type="entry name" value="GH"/>
</dbReference>
<dbReference type="PANTHER" id="PTHR43730:SF1">
    <property type="entry name" value="BETA-MANNOSIDASE"/>
    <property type="match status" value="1"/>
</dbReference>
<dbReference type="GO" id="GO:0005576">
    <property type="term" value="C:extracellular region"/>
    <property type="evidence" value="ECO:0007669"/>
    <property type="project" value="UniProtKB-SubCell"/>
</dbReference>
<dbReference type="FunFam" id="2.60.120.260:FF:000060">
    <property type="entry name" value="Probable beta-mannosidase"/>
    <property type="match status" value="1"/>
</dbReference>
<comment type="subunit">
    <text evidence="5">Homodimer.</text>
</comment>
<comment type="similarity">
    <text evidence="13">Belongs to the glycosyl hydrolase 2 family. Beta-mannosidase B subfamily.</text>
</comment>
<keyword evidence="9 20" id="KW-0378">Hydrolase</keyword>
<evidence type="ECO:0000256" key="11">
    <source>
        <dbReference type="ARBA" id="ARBA00023228"/>
    </source>
</evidence>
<evidence type="ECO:0000256" key="13">
    <source>
        <dbReference type="ARBA" id="ARBA00038429"/>
    </source>
</evidence>
<evidence type="ECO:0000256" key="9">
    <source>
        <dbReference type="ARBA" id="ARBA00022801"/>
    </source>
</evidence>
<dbReference type="EMBL" id="MAAF01000054">
    <property type="protein sequence ID" value="OUR81035.1"/>
    <property type="molecule type" value="Genomic_DNA"/>
</dbReference>
<dbReference type="Gene3D" id="3.20.20.80">
    <property type="entry name" value="Glycosidases"/>
    <property type="match status" value="1"/>
</dbReference>
<evidence type="ECO:0000259" key="16">
    <source>
        <dbReference type="Pfam" id="PF00703"/>
    </source>
</evidence>
<feature type="domain" description="Glycoside hydrolase family 2 immunoglobulin-like beta-sandwich" evidence="16">
    <location>
        <begin position="204"/>
        <end position="308"/>
    </location>
</feature>
<dbReference type="Proteomes" id="UP000243053">
    <property type="component" value="Unassembled WGS sequence"/>
</dbReference>
<dbReference type="SUPFAM" id="SSF51445">
    <property type="entry name" value="(Trans)glycosidases"/>
    <property type="match status" value="1"/>
</dbReference>
<dbReference type="SUPFAM" id="SSF49785">
    <property type="entry name" value="Galactose-binding domain-like"/>
    <property type="match status" value="1"/>
</dbReference>
<evidence type="ECO:0000256" key="14">
    <source>
        <dbReference type="ARBA" id="ARBA00041069"/>
    </source>
</evidence>
<dbReference type="Gene3D" id="2.60.120.260">
    <property type="entry name" value="Galactose-binding domain-like"/>
    <property type="match status" value="1"/>
</dbReference>
<dbReference type="GO" id="GO:0005975">
    <property type="term" value="P:carbohydrate metabolic process"/>
    <property type="evidence" value="ECO:0007669"/>
    <property type="project" value="InterPro"/>
</dbReference>
<dbReference type="InterPro" id="IPR050887">
    <property type="entry name" value="Beta-mannosidase_GH2"/>
</dbReference>
<feature type="domain" description="Mannosidase Ig/CBM-like" evidence="18">
    <location>
        <begin position="670"/>
        <end position="765"/>
    </location>
</feature>
<dbReference type="InterPro" id="IPR008979">
    <property type="entry name" value="Galactose-bd-like_sf"/>
</dbReference>
<evidence type="ECO:0000256" key="8">
    <source>
        <dbReference type="ARBA" id="ARBA00022729"/>
    </source>
</evidence>
<dbReference type="InterPro" id="IPR036156">
    <property type="entry name" value="Beta-gal/glucu_dom_sf"/>
</dbReference>
<evidence type="ECO:0000256" key="4">
    <source>
        <dbReference type="ARBA" id="ARBA00004740"/>
    </source>
</evidence>
<dbReference type="AlphaFoldDB" id="A0A1Y5EJA8"/>
<dbReference type="SUPFAM" id="SSF49303">
    <property type="entry name" value="beta-Galactosidase/glucuronidase domain"/>
    <property type="match status" value="3"/>
</dbReference>
<keyword evidence="8" id="KW-0732">Signal</keyword>
<keyword evidence="10" id="KW-0325">Glycoprotein</keyword>
<comment type="subcellular location">
    <subcellularLocation>
        <location evidence="2">Lysosome</location>
    </subcellularLocation>
    <subcellularLocation>
        <location evidence="3">Secreted</location>
    </subcellularLocation>
</comment>
<organism evidence="20 21">
    <name type="scientific">Colwellia psychrerythraea</name>
    <name type="common">Vibrio psychroerythus</name>
    <dbReference type="NCBI Taxonomy" id="28229"/>
    <lineage>
        <taxon>Bacteria</taxon>
        <taxon>Pseudomonadati</taxon>
        <taxon>Pseudomonadota</taxon>
        <taxon>Gammaproteobacteria</taxon>
        <taxon>Alteromonadales</taxon>
        <taxon>Colwelliaceae</taxon>
        <taxon>Colwellia</taxon>
    </lineage>
</organism>
<feature type="domain" description="Beta-mannosidase-like galactose-binding" evidence="19">
    <location>
        <begin position="21"/>
        <end position="192"/>
    </location>
</feature>
<sequence length="852" mass="98606">MPTTELCYTPKEERLCLNGDWQFRQHGQEAWLAAQVPGCNFTDLLNNQQINEPFFRTEENQLQWIEKHDWEYLKFFQVNESMFKASELALIFAGLDTYCDVFLNDVLILQSNNMFVGHRVLCKPHLCIGENILRVVFRSPINEVMPTFKENGFTYPAENDKSEERLSVFTRKAPYHYGWDWGPRFVTSGIWREVYLEAVNKACIEDVYVQQKQLSEESAQLNFQISLSNAEQFNGTLHIECLNDSALSQQIDISVNAQQNKINLPLSINKPNLWWPNGLGEAFLYQFKVSLSSEQQCISSKKVAIGLRTIEVINEADEFGESFYLKVNGLPTFMKGANYIPSDSFLNRVSGSKYQRIFDDAVAANMNMLRVWGGGIYENDEFYQLADKHGILIWQDFMFACSLYPADNDFLNTVADEVEYNVKRLRNHACIALWCGNNETEMGIEFWQWPTTFNYSDELYQQLKQDYAKLFQAVLPELVRRFDPERFYFSSSPIGFWENKADDNRGDNHYWGVWHGEEPFSEFKQRVPRFMSEFGFQSFPIMDSVKKYSLEEDWHIDSVVMKAHQKHPRGNSLIRQYMKDEYQDPKDFESFLYLSQVQQALGLKIAFEAHRSAMPFCMGTLYWQFNDCWPVASWSGIDYYGRWKALHYQAQRCFKPIAVFVDESVDESNGTLKVNIVCDQRQSSRLLLTEQLLTLDGHILGAEQKIIETKPLTSEVHSSTSINKLLASADKSNVFFVACLHEIDSKGQPQKVISEAIHYFTATRDLKLSNATLTVHKSVVDNQIKLSLSADYLMRQVYVSIEELNGNFSDNFFDLLPQQSKQVSISTEGKTAQEVSLLLETIRIVSIFDTYQ</sequence>
<dbReference type="Pfam" id="PF00703">
    <property type="entry name" value="Glyco_hydro_2"/>
    <property type="match status" value="1"/>
</dbReference>
<evidence type="ECO:0000256" key="1">
    <source>
        <dbReference type="ARBA" id="ARBA00000829"/>
    </source>
</evidence>
<name>A0A1Y5EJA8_COLPS</name>
<keyword evidence="12" id="KW-0326">Glycosidase</keyword>
<proteinExistence type="inferred from homology"/>
<evidence type="ECO:0000256" key="3">
    <source>
        <dbReference type="ARBA" id="ARBA00004613"/>
    </source>
</evidence>
<dbReference type="GO" id="GO:0005764">
    <property type="term" value="C:lysosome"/>
    <property type="evidence" value="ECO:0007669"/>
    <property type="project" value="UniProtKB-SubCell"/>
</dbReference>
<accession>A0A1Y5EJA8</accession>
<dbReference type="InterPro" id="IPR006102">
    <property type="entry name" value="Ig-like_GH2"/>
</dbReference>
<dbReference type="Pfam" id="PF22666">
    <property type="entry name" value="Glyco_hydro_2_N2"/>
    <property type="match status" value="1"/>
</dbReference>
<evidence type="ECO:0000256" key="2">
    <source>
        <dbReference type="ARBA" id="ARBA00004371"/>
    </source>
</evidence>
<evidence type="ECO:0000259" key="19">
    <source>
        <dbReference type="Pfam" id="PF22666"/>
    </source>
</evidence>
<evidence type="ECO:0000256" key="6">
    <source>
        <dbReference type="ARBA" id="ARBA00012754"/>
    </source>
</evidence>
<dbReference type="PANTHER" id="PTHR43730">
    <property type="entry name" value="BETA-MANNOSIDASE"/>
    <property type="match status" value="1"/>
</dbReference>
<dbReference type="Pfam" id="PF17786">
    <property type="entry name" value="Mannosidase_ig"/>
    <property type="match status" value="1"/>
</dbReference>
<reference evidence="21" key="1">
    <citation type="journal article" date="2017" name="Proc. Natl. Acad. Sci. U.S.A.">
        <title>Simulation of Deepwater Horizon oil plume reveals substrate specialization within a complex community of hydrocarbon degraders.</title>
        <authorList>
            <person name="Hu P."/>
            <person name="Dubinsky E.A."/>
            <person name="Probst A.J."/>
            <person name="Wang J."/>
            <person name="Sieber C.M.K."/>
            <person name="Tom L.M."/>
            <person name="Gardinali P."/>
            <person name="Banfield J.F."/>
            <person name="Atlas R.M."/>
            <person name="Andersen G.L."/>
        </authorList>
    </citation>
    <scope>NUCLEOTIDE SEQUENCE [LARGE SCALE GENOMIC DNA]</scope>
</reference>
<dbReference type="GO" id="GO:0004567">
    <property type="term" value="F:beta-mannosidase activity"/>
    <property type="evidence" value="ECO:0007669"/>
    <property type="project" value="UniProtKB-EC"/>
</dbReference>
<dbReference type="InterPro" id="IPR041447">
    <property type="entry name" value="Mannosidase_ig"/>
</dbReference>
<evidence type="ECO:0000313" key="20">
    <source>
        <dbReference type="EMBL" id="OUR81035.1"/>
    </source>
</evidence>
<evidence type="ECO:0000259" key="17">
    <source>
        <dbReference type="Pfam" id="PF17753"/>
    </source>
</evidence>
<dbReference type="FunFam" id="3.20.20.80:FF:000050">
    <property type="entry name" value="Beta-mannosidase B"/>
    <property type="match status" value="1"/>
</dbReference>
<keyword evidence="11" id="KW-0458">Lysosome</keyword>
<dbReference type="EC" id="3.2.1.25" evidence="6"/>
<evidence type="ECO:0000256" key="7">
    <source>
        <dbReference type="ARBA" id="ARBA00022525"/>
    </source>
</evidence>
<evidence type="ECO:0000256" key="5">
    <source>
        <dbReference type="ARBA" id="ARBA00011738"/>
    </source>
</evidence>
<dbReference type="InterPro" id="IPR013783">
    <property type="entry name" value="Ig-like_fold"/>
</dbReference>
<evidence type="ECO:0000259" key="18">
    <source>
        <dbReference type="Pfam" id="PF17786"/>
    </source>
</evidence>
<dbReference type="InterPro" id="IPR054593">
    <property type="entry name" value="Beta-mannosidase-like_N2"/>
</dbReference>
<evidence type="ECO:0000256" key="10">
    <source>
        <dbReference type="ARBA" id="ARBA00023180"/>
    </source>
</evidence>
<comment type="catalytic activity">
    <reaction evidence="1">
        <text>Hydrolysis of terminal, non-reducing beta-D-mannose residues in beta-D-mannosides.</text>
        <dbReference type="EC" id="3.2.1.25"/>
    </reaction>
</comment>